<proteinExistence type="predicted"/>
<dbReference type="Proteomes" id="UP000593572">
    <property type="component" value="Unassembled WGS sequence"/>
</dbReference>
<feature type="compositionally biased region" description="Polar residues" evidence="1">
    <location>
        <begin position="228"/>
        <end position="237"/>
    </location>
</feature>
<protein>
    <recommendedName>
        <fullName evidence="2">DUF4283 domain-containing protein</fullName>
    </recommendedName>
</protein>
<dbReference type="EMBL" id="JABEZX010000012">
    <property type="protein sequence ID" value="MBA0572476.1"/>
    <property type="molecule type" value="Genomic_DNA"/>
</dbReference>
<dbReference type="Pfam" id="PF14111">
    <property type="entry name" value="DUF4283"/>
    <property type="match status" value="1"/>
</dbReference>
<dbReference type="PANTHER" id="PTHR31286">
    <property type="entry name" value="GLYCINE-RICH CELL WALL STRUCTURAL PROTEIN 1.8-LIKE"/>
    <property type="match status" value="1"/>
</dbReference>
<feature type="region of interest" description="Disordered" evidence="1">
    <location>
        <begin position="221"/>
        <end position="240"/>
    </location>
</feature>
<dbReference type="AlphaFoldDB" id="A0A7J8N6E2"/>
<reference evidence="3 4" key="1">
    <citation type="journal article" date="2019" name="Genome Biol. Evol.">
        <title>Insights into the evolution of the New World diploid cottons (Gossypium, subgenus Houzingenia) based on genome sequencing.</title>
        <authorList>
            <person name="Grover C.E."/>
            <person name="Arick M.A. 2nd"/>
            <person name="Thrash A."/>
            <person name="Conover J.L."/>
            <person name="Sanders W.S."/>
            <person name="Peterson D.G."/>
            <person name="Frelichowski J.E."/>
            <person name="Scheffler J.A."/>
            <person name="Scheffler B.E."/>
            <person name="Wendel J.F."/>
        </authorList>
    </citation>
    <scope>NUCLEOTIDE SEQUENCE [LARGE SCALE GENOMIC DNA]</scope>
    <source>
        <strain evidence="3">157</strain>
        <tissue evidence="3">Leaf</tissue>
    </source>
</reference>
<evidence type="ECO:0000313" key="4">
    <source>
        <dbReference type="Proteomes" id="UP000593572"/>
    </source>
</evidence>
<feature type="compositionally biased region" description="Basic and acidic residues" evidence="1">
    <location>
        <begin position="291"/>
        <end position="309"/>
    </location>
</feature>
<keyword evidence="4" id="KW-1185">Reference proteome</keyword>
<evidence type="ECO:0000259" key="2">
    <source>
        <dbReference type="Pfam" id="PF14111"/>
    </source>
</evidence>
<organism evidence="3 4">
    <name type="scientific">Gossypium lobatum</name>
    <dbReference type="NCBI Taxonomy" id="34289"/>
    <lineage>
        <taxon>Eukaryota</taxon>
        <taxon>Viridiplantae</taxon>
        <taxon>Streptophyta</taxon>
        <taxon>Embryophyta</taxon>
        <taxon>Tracheophyta</taxon>
        <taxon>Spermatophyta</taxon>
        <taxon>Magnoliopsida</taxon>
        <taxon>eudicotyledons</taxon>
        <taxon>Gunneridae</taxon>
        <taxon>Pentapetalae</taxon>
        <taxon>rosids</taxon>
        <taxon>malvids</taxon>
        <taxon>Malvales</taxon>
        <taxon>Malvaceae</taxon>
        <taxon>Malvoideae</taxon>
        <taxon>Gossypium</taxon>
    </lineage>
</organism>
<evidence type="ECO:0000313" key="3">
    <source>
        <dbReference type="EMBL" id="MBA0572476.1"/>
    </source>
</evidence>
<evidence type="ECO:0000256" key="1">
    <source>
        <dbReference type="SAM" id="MobiDB-lite"/>
    </source>
</evidence>
<dbReference type="InterPro" id="IPR040256">
    <property type="entry name" value="At4g02000-like"/>
</dbReference>
<dbReference type="PANTHER" id="PTHR31286:SF173">
    <property type="entry name" value="DUF4283 DOMAIN-CONTAINING PROTEIN"/>
    <property type="match status" value="1"/>
</dbReference>
<feature type="region of interest" description="Disordered" evidence="1">
    <location>
        <begin position="255"/>
        <end position="362"/>
    </location>
</feature>
<sequence>MSEQPITVPGRISKKVRCREEEPSDEGGDLETLGAGMSKPFSFKDAVLNTGPMNNTMDDEWEVDDLDLREDDVRKDVVDGVPSIEFSDRVYGLAKKSMSKTLVVKLLGRKIGYNALWNKVCALWKPKMRFPLMNIDNDYYLAKFESDLDYNNVVSKGPWVGLFGALYKRGLLQVIGGLIGKVVKVDFQTDKGSRGQFAGFVVQIWTFAGCPYGSLEKGMKGNGENLHGNKSPNQQGDSVGVQERVEKEEFNKWMVVNRRQRRQQRQGVTGSGATQGNNRVGSRISEVTVKTGDKSRKDTFENKSSKEQGLKVANKPRKQKQLLNGPVDMKLGIRKDGSGSSLGSEDAGSKFGLGRRNGGNSNGLMLLDPKHHSPMNLKENKSPHEGSKKISKDMLEIGDHSNDLRQLGMNLPVPLEQAINRLVRRLEPGEQSMGNRSGNCLLAKPGHTELEQISEVPCENVLDDEAGTVGMDASSD</sequence>
<comment type="caution">
    <text evidence="3">The sequence shown here is derived from an EMBL/GenBank/DDBJ whole genome shotgun (WGS) entry which is preliminary data.</text>
</comment>
<feature type="domain" description="DUF4283" evidence="2">
    <location>
        <begin position="96"/>
        <end position="159"/>
    </location>
</feature>
<accession>A0A7J8N6E2</accession>
<feature type="region of interest" description="Disordered" evidence="1">
    <location>
        <begin position="1"/>
        <end position="37"/>
    </location>
</feature>
<gene>
    <name evidence="3" type="ORF">Golob_002816</name>
</gene>
<feature type="compositionally biased region" description="Polar residues" evidence="1">
    <location>
        <begin position="267"/>
        <end position="280"/>
    </location>
</feature>
<dbReference type="InterPro" id="IPR025558">
    <property type="entry name" value="DUF4283"/>
</dbReference>
<name>A0A7J8N6E2_9ROSI</name>